<evidence type="ECO:0000256" key="2">
    <source>
        <dbReference type="ARBA" id="ARBA00023012"/>
    </source>
</evidence>
<dbReference type="InterPro" id="IPR001789">
    <property type="entry name" value="Sig_transdc_resp-reg_receiver"/>
</dbReference>
<dbReference type="PANTHER" id="PTHR45339:SF1">
    <property type="entry name" value="HYBRID SIGNAL TRANSDUCTION HISTIDINE KINASE J"/>
    <property type="match status" value="1"/>
</dbReference>
<feature type="non-terminal residue" evidence="6">
    <location>
        <position position="188"/>
    </location>
</feature>
<reference evidence="6" key="1">
    <citation type="submission" date="2023-05" db="EMBL/GenBank/DDBJ databases">
        <title>Anaerotaeda fermentans gen. nov., sp. nov., a novel anaerobic planctomycete of the new family within the order Sedimentisphaerales isolated from Taman Peninsula, Russia.</title>
        <authorList>
            <person name="Khomyakova M.A."/>
            <person name="Merkel A.Y."/>
            <person name="Slobodkin A.I."/>
        </authorList>
    </citation>
    <scope>NUCLEOTIDE SEQUENCE</scope>
    <source>
        <strain evidence="6">M17dextr</strain>
    </source>
</reference>
<dbReference type="AlphaFoldDB" id="A0AAW6U219"/>
<evidence type="ECO:0000259" key="5">
    <source>
        <dbReference type="PROSITE" id="PS50110"/>
    </source>
</evidence>
<dbReference type="PROSITE" id="PS50110">
    <property type="entry name" value="RESPONSE_REGULATORY"/>
    <property type="match status" value="1"/>
</dbReference>
<name>A0AAW6U219_9BACT</name>
<evidence type="ECO:0000256" key="1">
    <source>
        <dbReference type="ARBA" id="ARBA00022553"/>
    </source>
</evidence>
<dbReference type="Pfam" id="PF00072">
    <property type="entry name" value="Response_reg"/>
    <property type="match status" value="1"/>
</dbReference>
<dbReference type="Proteomes" id="UP001431776">
    <property type="component" value="Unassembled WGS sequence"/>
</dbReference>
<dbReference type="GO" id="GO:0000160">
    <property type="term" value="P:phosphorelay signal transduction system"/>
    <property type="evidence" value="ECO:0007669"/>
    <property type="project" value="UniProtKB-KW"/>
</dbReference>
<proteinExistence type="predicted"/>
<feature type="region of interest" description="Disordered" evidence="4">
    <location>
        <begin position="34"/>
        <end position="53"/>
    </location>
</feature>
<comment type="caution">
    <text evidence="6">The sequence shown here is derived from an EMBL/GenBank/DDBJ whole genome shotgun (WGS) entry which is preliminary data.</text>
</comment>
<evidence type="ECO:0000313" key="6">
    <source>
        <dbReference type="EMBL" id="MDI6451922.1"/>
    </source>
</evidence>
<accession>A0AAW6U219</accession>
<keyword evidence="2" id="KW-0902">Two-component regulatory system</keyword>
<feature type="modified residue" description="4-aspartylphosphate" evidence="3">
    <location>
        <position position="129"/>
    </location>
</feature>
<evidence type="ECO:0000313" key="7">
    <source>
        <dbReference type="Proteomes" id="UP001431776"/>
    </source>
</evidence>
<dbReference type="SMART" id="SM00448">
    <property type="entry name" value="REC"/>
    <property type="match status" value="1"/>
</dbReference>
<sequence length="188" mass="20168">MLLIESSAQQLLDLIVDGMAKLLAVQGQDADAVGDPIGSNAVGSSGRLPDVDGQRNAAQDMQELSHKTGIVDGRSSLSGRVLVADDNQIDRMIARKLLEMSGLEVAVVRDGAEAVDTVQCDHYDLVFMDMEMPGKNGYEATRELRSMGVETPIVALTGHALKTDRAKCLAAGCNDYLAKPIDRTELLR</sequence>
<dbReference type="SUPFAM" id="SSF52172">
    <property type="entry name" value="CheY-like"/>
    <property type="match status" value="1"/>
</dbReference>
<evidence type="ECO:0000256" key="4">
    <source>
        <dbReference type="SAM" id="MobiDB-lite"/>
    </source>
</evidence>
<protein>
    <submittedName>
        <fullName evidence="6">Response regulator</fullName>
    </submittedName>
</protein>
<dbReference type="PANTHER" id="PTHR45339">
    <property type="entry name" value="HYBRID SIGNAL TRANSDUCTION HISTIDINE KINASE J"/>
    <property type="match status" value="1"/>
</dbReference>
<keyword evidence="1 3" id="KW-0597">Phosphoprotein</keyword>
<dbReference type="InterPro" id="IPR011006">
    <property type="entry name" value="CheY-like_superfamily"/>
</dbReference>
<dbReference type="EMBL" id="JASCXX010000110">
    <property type="protein sequence ID" value="MDI6451922.1"/>
    <property type="molecule type" value="Genomic_DNA"/>
</dbReference>
<keyword evidence="7" id="KW-1185">Reference proteome</keyword>
<gene>
    <name evidence="6" type="ORF">QJ522_22880</name>
</gene>
<dbReference type="Gene3D" id="3.40.50.2300">
    <property type="match status" value="1"/>
</dbReference>
<feature type="domain" description="Response regulatory" evidence="5">
    <location>
        <begin position="80"/>
        <end position="188"/>
    </location>
</feature>
<evidence type="ECO:0000256" key="3">
    <source>
        <dbReference type="PROSITE-ProRule" id="PRU00169"/>
    </source>
</evidence>
<organism evidence="6 7">
    <name type="scientific">Anaerobaca lacustris</name>
    <dbReference type="NCBI Taxonomy" id="3044600"/>
    <lineage>
        <taxon>Bacteria</taxon>
        <taxon>Pseudomonadati</taxon>
        <taxon>Planctomycetota</taxon>
        <taxon>Phycisphaerae</taxon>
        <taxon>Sedimentisphaerales</taxon>
        <taxon>Anaerobacaceae</taxon>
        <taxon>Anaerobaca</taxon>
    </lineage>
</organism>
<dbReference type="RefSeq" id="WP_349247326.1">
    <property type="nucleotide sequence ID" value="NZ_JASCXX010000110.1"/>
</dbReference>
<dbReference type="CDD" id="cd17546">
    <property type="entry name" value="REC_hyHK_CKI1_RcsC-like"/>
    <property type="match status" value="1"/>
</dbReference>